<gene>
    <name evidence="2" type="ORF">VNO77_12119</name>
</gene>
<dbReference type="Proteomes" id="UP001367508">
    <property type="component" value="Unassembled WGS sequence"/>
</dbReference>
<name>A0AAN9LX01_CANGL</name>
<dbReference type="AlphaFoldDB" id="A0AAN9LX01"/>
<keyword evidence="3" id="KW-1185">Reference proteome</keyword>
<dbReference type="PANTHER" id="PTHR36715:SF1">
    <property type="entry name" value="PROTEIN, PUTATIVE-RELATED"/>
    <property type="match status" value="1"/>
</dbReference>
<accession>A0AAN9LX01</accession>
<organism evidence="2 3">
    <name type="scientific">Canavalia gladiata</name>
    <name type="common">Sword bean</name>
    <name type="synonym">Dolichos gladiatus</name>
    <dbReference type="NCBI Taxonomy" id="3824"/>
    <lineage>
        <taxon>Eukaryota</taxon>
        <taxon>Viridiplantae</taxon>
        <taxon>Streptophyta</taxon>
        <taxon>Embryophyta</taxon>
        <taxon>Tracheophyta</taxon>
        <taxon>Spermatophyta</taxon>
        <taxon>Magnoliopsida</taxon>
        <taxon>eudicotyledons</taxon>
        <taxon>Gunneridae</taxon>
        <taxon>Pentapetalae</taxon>
        <taxon>rosids</taxon>
        <taxon>fabids</taxon>
        <taxon>Fabales</taxon>
        <taxon>Fabaceae</taxon>
        <taxon>Papilionoideae</taxon>
        <taxon>50 kb inversion clade</taxon>
        <taxon>NPAAA clade</taxon>
        <taxon>indigoferoid/millettioid clade</taxon>
        <taxon>Phaseoleae</taxon>
        <taxon>Canavalia</taxon>
    </lineage>
</organism>
<reference evidence="2 3" key="1">
    <citation type="submission" date="2024-01" db="EMBL/GenBank/DDBJ databases">
        <title>The genomes of 5 underutilized Papilionoideae crops provide insights into root nodulation and disease resistanc.</title>
        <authorList>
            <person name="Jiang F."/>
        </authorList>
    </citation>
    <scope>NUCLEOTIDE SEQUENCE [LARGE SCALE GENOMIC DNA]</scope>
    <source>
        <strain evidence="2">LVBAO_FW01</strain>
        <tissue evidence="2">Leaves</tissue>
    </source>
</reference>
<evidence type="ECO:0000313" key="3">
    <source>
        <dbReference type="Proteomes" id="UP001367508"/>
    </source>
</evidence>
<dbReference type="PANTHER" id="PTHR36715">
    <property type="entry name" value="BNAANNG41370D PROTEIN"/>
    <property type="match status" value="1"/>
</dbReference>
<evidence type="ECO:0000256" key="1">
    <source>
        <dbReference type="SAM" id="MobiDB-lite"/>
    </source>
</evidence>
<dbReference type="EMBL" id="JAYMYQ010000003">
    <property type="protein sequence ID" value="KAK7343406.1"/>
    <property type="molecule type" value="Genomic_DNA"/>
</dbReference>
<comment type="caution">
    <text evidence="2">The sequence shown here is derived from an EMBL/GenBank/DDBJ whole genome shotgun (WGS) entry which is preliminary data.</text>
</comment>
<proteinExistence type="predicted"/>
<feature type="region of interest" description="Disordered" evidence="1">
    <location>
        <begin position="73"/>
        <end position="114"/>
    </location>
</feature>
<protein>
    <submittedName>
        <fullName evidence="2">Uncharacterized protein</fullName>
    </submittedName>
</protein>
<sequence length="291" mass="32135">MHVPVLIHSFHHYLQKQHSFFLSQLQPSSVAYTLCKWSALILTFLAAVLVIKLQLNAPSIPLLLADHDYSDTDDDDGMSLTSSSSEFEDDDDEEEEEEEEEKEEHRRGEYFRVTGSSTKGNSGFLRRRSIGDFLSLSEIANSKSVVKLWDAVGFGLGFGSEHSDGSLVSIYSANEDHGLRSIPSGKSMIPATSCASPAVVVSAVENASGNLALRVWDTRLRQRIPAVIADWGPSRGKTLGVESGGVQKVYVRDDGRYGLTVGDMRNVTSPLENVTESHLDLWWPNSFMLKI</sequence>
<evidence type="ECO:0000313" key="2">
    <source>
        <dbReference type="EMBL" id="KAK7343406.1"/>
    </source>
</evidence>
<feature type="compositionally biased region" description="Acidic residues" evidence="1">
    <location>
        <begin position="86"/>
        <end position="102"/>
    </location>
</feature>